<sequence length="29" mass="3119">MGLFTQLEKFDQKLTRGYAPVGGAGYGGR</sequence>
<dbReference type="Proteomes" id="UP000255460">
    <property type="component" value="Unassembled WGS sequence"/>
</dbReference>
<organism evidence="1 2">
    <name type="scientific">Escherichia coli</name>
    <dbReference type="NCBI Taxonomy" id="562"/>
    <lineage>
        <taxon>Bacteria</taxon>
        <taxon>Pseudomonadati</taxon>
        <taxon>Pseudomonadota</taxon>
        <taxon>Gammaproteobacteria</taxon>
        <taxon>Enterobacterales</taxon>
        <taxon>Enterobacteriaceae</taxon>
        <taxon>Escherichia</taxon>
    </lineage>
</organism>
<dbReference type="AlphaFoldDB" id="A0A376L496"/>
<proteinExistence type="predicted"/>
<evidence type="ECO:0000313" key="2">
    <source>
        <dbReference type="Proteomes" id="UP000255460"/>
    </source>
</evidence>
<gene>
    <name evidence="1" type="ORF">NCTC10418_07429</name>
</gene>
<reference evidence="1 2" key="1">
    <citation type="submission" date="2018-06" db="EMBL/GenBank/DDBJ databases">
        <authorList>
            <consortium name="Pathogen Informatics"/>
            <person name="Doyle S."/>
        </authorList>
    </citation>
    <scope>NUCLEOTIDE SEQUENCE [LARGE SCALE GENOMIC DNA]</scope>
    <source>
        <strain evidence="1 2">NCTC10418</strain>
    </source>
</reference>
<name>A0A376L496_ECOLX</name>
<protein>
    <submittedName>
        <fullName evidence="1">Uncharacterized protein</fullName>
    </submittedName>
</protein>
<evidence type="ECO:0000313" key="1">
    <source>
        <dbReference type="EMBL" id="STE89674.1"/>
    </source>
</evidence>
<dbReference type="EMBL" id="UFZQ01000001">
    <property type="protein sequence ID" value="STE89674.1"/>
    <property type="molecule type" value="Genomic_DNA"/>
</dbReference>
<accession>A0A376L496</accession>